<dbReference type="InterPro" id="IPR024983">
    <property type="entry name" value="CHAT_dom"/>
</dbReference>
<evidence type="ECO:0000313" key="3">
    <source>
        <dbReference type="Proteomes" id="UP001244427"/>
    </source>
</evidence>
<proteinExistence type="predicted"/>
<dbReference type="Pfam" id="PF12770">
    <property type="entry name" value="CHAT"/>
    <property type="match status" value="1"/>
</dbReference>
<protein>
    <submittedName>
        <fullName evidence="2">Tetratricopeptide (TPR) repeat protein</fullName>
    </submittedName>
</protein>
<dbReference type="EMBL" id="JAUSXV010000001">
    <property type="protein sequence ID" value="MDQ0646463.1"/>
    <property type="molecule type" value="Genomic_DNA"/>
</dbReference>
<dbReference type="RefSeq" id="WP_307293450.1">
    <property type="nucleotide sequence ID" value="NZ_JAUSXV010000001.1"/>
</dbReference>
<organism evidence="2 3">
    <name type="scientific">Microbacterium natoriense</name>
    <dbReference type="NCBI Taxonomy" id="284570"/>
    <lineage>
        <taxon>Bacteria</taxon>
        <taxon>Bacillati</taxon>
        <taxon>Actinomycetota</taxon>
        <taxon>Actinomycetes</taxon>
        <taxon>Micrococcales</taxon>
        <taxon>Microbacteriaceae</taxon>
        <taxon>Microbacterium</taxon>
    </lineage>
</organism>
<feature type="domain" description="CHAT" evidence="1">
    <location>
        <begin position="577"/>
        <end position="817"/>
    </location>
</feature>
<dbReference type="SUPFAM" id="SSF48452">
    <property type="entry name" value="TPR-like"/>
    <property type="match status" value="2"/>
</dbReference>
<evidence type="ECO:0000259" key="1">
    <source>
        <dbReference type="Pfam" id="PF12770"/>
    </source>
</evidence>
<keyword evidence="3" id="KW-1185">Reference proteome</keyword>
<sequence length="831" mass="87496">MPLSAAELHRRGVTAANARRFGQARRALTAASARADDHDLRARIDGTLAYVLAQTGHPGDAERLSRKALARPGLSAETTAMLGGQLGTLLLHSGRLDEAQAMLTLAIDGIDAAADSGDADEVGAETTELANLLVNRAVTRMQLHELAACVADLERAAAIYESRGEDEPLAEARHNLGYAALLGGDLVTALASMTRSRPTLAATSDLAAAISDLDRAEVLRDAGLTTEAEELLATVAEQFGAQGMRQARGEAEFHLARSQLRHDVAAAERTAATAARRFTRLGNEGWAARADAVRLEARVRASRPTAAADFARTASALRTAGFRTEATALALTSRLVDDGRMPRLAADAPTPLRLRAFEVRAVRASSVGRDAQARRDAAAGLELLTAWQQSFGALDLQASVAMHGTELIFAGLRAAARSGDPAVLFEWSERARHLSQQVAPVRPPHDDGLSADLAELRMLRADLAGSDWTADARVRALRDRVRERQWSGTGTSGSRDRIGLSEAQALLGDDTAILAYVFTGAELRCVVATASASWTVALDWPRVQAALDGLRADLDVAALTRGGPMAGPVERSLADRLQRLDRELIVPLGVDAGRFALTVPGVLGGIPWAMLPSLHGVPFTLATSVSRWLEHRDGDHVRRRPASAVTEVGGEALTATAGFAAGPRVPRAEEEVRRAADAWEVAEVLTGDGAQVDAVTDLAARSDVLHIAAHGRHATDNPLFSGLELADGALFGYDIDLIPQTPATVVLSACELGRSSVRWGEEALGMTRVWLHAGTRCVIAAPVVVADAVAGELLAAVHAGLAAGEDPADALAAASRSTGLHAPFQCHGSGF</sequence>
<reference evidence="2 3" key="1">
    <citation type="submission" date="2023-07" db="EMBL/GenBank/DDBJ databases">
        <title>Comparative genomics of wheat-associated soil bacteria to identify genetic determinants of phenazine resistance.</title>
        <authorList>
            <person name="Mouncey N."/>
        </authorList>
    </citation>
    <scope>NUCLEOTIDE SEQUENCE [LARGE SCALE GENOMIC DNA]</scope>
    <source>
        <strain evidence="2 3">W4I9-1</strain>
    </source>
</reference>
<comment type="caution">
    <text evidence="2">The sequence shown here is derived from an EMBL/GenBank/DDBJ whole genome shotgun (WGS) entry which is preliminary data.</text>
</comment>
<evidence type="ECO:0000313" key="2">
    <source>
        <dbReference type="EMBL" id="MDQ0646463.1"/>
    </source>
</evidence>
<gene>
    <name evidence="2" type="ORF">QFZ53_000659</name>
</gene>
<dbReference type="Proteomes" id="UP001244427">
    <property type="component" value="Unassembled WGS sequence"/>
</dbReference>
<accession>A0AAW8ETB2</accession>
<name>A0AAW8ETB2_9MICO</name>
<dbReference type="Gene3D" id="1.25.40.10">
    <property type="entry name" value="Tetratricopeptide repeat domain"/>
    <property type="match status" value="1"/>
</dbReference>
<dbReference type="AlphaFoldDB" id="A0AAW8ETB2"/>
<dbReference type="InterPro" id="IPR011990">
    <property type="entry name" value="TPR-like_helical_dom_sf"/>
</dbReference>